<evidence type="ECO:0000256" key="1">
    <source>
        <dbReference type="HAMAP-Rule" id="MF_00598"/>
    </source>
</evidence>
<keyword evidence="3" id="KW-1185">Reference proteome</keyword>
<dbReference type="HAMAP" id="MF_00598">
    <property type="entry name" value="Smg"/>
    <property type="match status" value="1"/>
</dbReference>
<comment type="caution">
    <text evidence="2">The sequence shown here is derived from an EMBL/GenBank/DDBJ whole genome shotgun (WGS) entry which is preliminary data.</text>
</comment>
<dbReference type="Proteomes" id="UP000620596">
    <property type="component" value="Unassembled WGS sequence"/>
</dbReference>
<proteinExistence type="inferred from homology"/>
<sequence>MFEVLVYVYENYWQGDACPELHQLSRKLTAVGFEAEEIQAALVWLNGLNIAAQNTQIGLPDEAGVTGGPVVKSTIATTGFLPQSAASLRVYSVAEQEHLGAPALGFVSFLESSGVLPPHMREIVMDRAMAAPGDPLALDDLKIIVLMVYWSFGEEPDALVLDELCDDADFRIAH</sequence>
<dbReference type="Pfam" id="PF04361">
    <property type="entry name" value="DUF494"/>
    <property type="match status" value="1"/>
</dbReference>
<accession>A0A916WD92</accession>
<name>A0A916WD92_9BURK</name>
<dbReference type="InterPro" id="IPR007456">
    <property type="entry name" value="Smg"/>
</dbReference>
<dbReference type="EMBL" id="BMIG01000002">
    <property type="protein sequence ID" value="GGA87902.1"/>
    <property type="molecule type" value="Genomic_DNA"/>
</dbReference>
<comment type="similarity">
    <text evidence="1">Belongs to the Smg family.</text>
</comment>
<evidence type="ECO:0000313" key="2">
    <source>
        <dbReference type="EMBL" id="GGA87902.1"/>
    </source>
</evidence>
<dbReference type="RefSeq" id="WP_188706421.1">
    <property type="nucleotide sequence ID" value="NZ_BMIG01000002.1"/>
</dbReference>
<reference evidence="2" key="2">
    <citation type="submission" date="2020-09" db="EMBL/GenBank/DDBJ databases">
        <authorList>
            <person name="Sun Q."/>
            <person name="Zhou Y."/>
        </authorList>
    </citation>
    <scope>NUCLEOTIDE SEQUENCE</scope>
    <source>
        <strain evidence="2">CGMCC 1.15322</strain>
    </source>
</reference>
<evidence type="ECO:0000313" key="3">
    <source>
        <dbReference type="Proteomes" id="UP000620596"/>
    </source>
</evidence>
<dbReference type="PANTHER" id="PTHR38692">
    <property type="entry name" value="PROTEIN SMG"/>
    <property type="match status" value="1"/>
</dbReference>
<dbReference type="PANTHER" id="PTHR38692:SF1">
    <property type="entry name" value="PROTEIN SMG"/>
    <property type="match status" value="1"/>
</dbReference>
<reference evidence="2" key="1">
    <citation type="journal article" date="2014" name="Int. J. Syst. Evol. Microbiol.">
        <title>Complete genome sequence of Corynebacterium casei LMG S-19264T (=DSM 44701T), isolated from a smear-ripened cheese.</title>
        <authorList>
            <consortium name="US DOE Joint Genome Institute (JGI-PGF)"/>
            <person name="Walter F."/>
            <person name="Albersmeier A."/>
            <person name="Kalinowski J."/>
            <person name="Ruckert C."/>
        </authorList>
    </citation>
    <scope>NUCLEOTIDE SEQUENCE</scope>
    <source>
        <strain evidence="2">CGMCC 1.15322</strain>
    </source>
</reference>
<gene>
    <name evidence="1 2" type="primary">smg</name>
    <name evidence="2" type="ORF">GCM10011496_05760</name>
</gene>
<dbReference type="AlphaFoldDB" id="A0A916WD92"/>
<organism evidence="2 3">
    <name type="scientific">Polaromonas eurypsychrophila</name>
    <dbReference type="NCBI Taxonomy" id="1614635"/>
    <lineage>
        <taxon>Bacteria</taxon>
        <taxon>Pseudomonadati</taxon>
        <taxon>Pseudomonadota</taxon>
        <taxon>Betaproteobacteria</taxon>
        <taxon>Burkholderiales</taxon>
        <taxon>Comamonadaceae</taxon>
        <taxon>Polaromonas</taxon>
    </lineage>
</organism>
<protein>
    <recommendedName>
        <fullName evidence="1">Protein Smg homolog</fullName>
    </recommendedName>
</protein>